<dbReference type="EMBL" id="WQKZ01000001">
    <property type="protein sequence ID" value="MVN74970.1"/>
    <property type="molecule type" value="Genomic_DNA"/>
</dbReference>
<dbReference type="SUPFAM" id="SSF55781">
    <property type="entry name" value="GAF domain-like"/>
    <property type="match status" value="1"/>
</dbReference>
<dbReference type="Gene3D" id="3.30.450.40">
    <property type="match status" value="1"/>
</dbReference>
<evidence type="ECO:0000259" key="1">
    <source>
        <dbReference type="SMART" id="SM00065"/>
    </source>
</evidence>
<dbReference type="InterPro" id="IPR003018">
    <property type="entry name" value="GAF"/>
</dbReference>
<organism evidence="2 3">
    <name type="scientific">Hymenobacter ginkgonis</name>
    <dbReference type="NCBI Taxonomy" id="2682976"/>
    <lineage>
        <taxon>Bacteria</taxon>
        <taxon>Pseudomonadati</taxon>
        <taxon>Bacteroidota</taxon>
        <taxon>Cytophagia</taxon>
        <taxon>Cytophagales</taxon>
        <taxon>Hymenobacteraceae</taxon>
        <taxon>Hymenobacter</taxon>
    </lineage>
</organism>
<sequence length="240" mass="26913">MAAIPATLLPPDEAERLRSLQHYDILHSLNEAVFDEFVALAARIFSLPISLIALVDEVEVVYKANYGMPDNEAQPREEALCSTAILHNKAVVYQDLSLEQDPHITAQAAQAARINHIRFYAAAPLRMPDHRNIGSLCIIDRQPRTFSPDEQRILEQLAALVSQTVAVRHLCLSQPDGGKACWVPLRAQLQEEVQALTALVRYMFARHGTKVPVPIDSLAQVGRRLLDLRELLDQHLAHWD</sequence>
<dbReference type="PANTHER" id="PTHR43102:SF2">
    <property type="entry name" value="GAF DOMAIN-CONTAINING PROTEIN"/>
    <property type="match status" value="1"/>
</dbReference>
<comment type="caution">
    <text evidence="2">The sequence shown here is derived from an EMBL/GenBank/DDBJ whole genome shotgun (WGS) entry which is preliminary data.</text>
</comment>
<proteinExistence type="predicted"/>
<name>A0A7K1T996_9BACT</name>
<keyword evidence="3" id="KW-1185">Reference proteome</keyword>
<accession>A0A7K1T996</accession>
<feature type="domain" description="GAF" evidence="1">
    <location>
        <begin position="29"/>
        <end position="175"/>
    </location>
</feature>
<dbReference type="AlphaFoldDB" id="A0A7K1T996"/>
<dbReference type="SMART" id="SM00065">
    <property type="entry name" value="GAF"/>
    <property type="match status" value="1"/>
</dbReference>
<dbReference type="Proteomes" id="UP000441336">
    <property type="component" value="Unassembled WGS sequence"/>
</dbReference>
<reference evidence="2 3" key="1">
    <citation type="submission" date="2019-12" db="EMBL/GenBank/DDBJ databases">
        <title>Hymenobacter sp. HMF4947 Genome sequencing and assembly.</title>
        <authorList>
            <person name="Kang H."/>
            <person name="Cha I."/>
            <person name="Kim H."/>
            <person name="Joh K."/>
        </authorList>
    </citation>
    <scope>NUCLEOTIDE SEQUENCE [LARGE SCALE GENOMIC DNA]</scope>
    <source>
        <strain evidence="2 3">HMF4947</strain>
    </source>
</reference>
<evidence type="ECO:0000313" key="2">
    <source>
        <dbReference type="EMBL" id="MVN74970.1"/>
    </source>
</evidence>
<dbReference type="InterPro" id="IPR029016">
    <property type="entry name" value="GAF-like_dom_sf"/>
</dbReference>
<protein>
    <submittedName>
        <fullName evidence="2">GAF domain-containing protein</fullName>
    </submittedName>
</protein>
<dbReference type="RefSeq" id="WP_157561740.1">
    <property type="nucleotide sequence ID" value="NZ_WQKZ01000001.1"/>
</dbReference>
<dbReference type="PANTHER" id="PTHR43102">
    <property type="entry name" value="SLR1143 PROTEIN"/>
    <property type="match status" value="1"/>
</dbReference>
<evidence type="ECO:0000313" key="3">
    <source>
        <dbReference type="Proteomes" id="UP000441336"/>
    </source>
</evidence>
<dbReference type="Pfam" id="PF13185">
    <property type="entry name" value="GAF_2"/>
    <property type="match status" value="1"/>
</dbReference>
<gene>
    <name evidence="2" type="ORF">GO988_01380</name>
</gene>